<reference evidence="9" key="1">
    <citation type="journal article" date="2020" name="Stud. Mycol.">
        <title>101 Dothideomycetes genomes: A test case for predicting lifestyles and emergence of pathogens.</title>
        <authorList>
            <person name="Haridas S."/>
            <person name="Albert R."/>
            <person name="Binder M."/>
            <person name="Bloem J."/>
            <person name="LaButti K."/>
            <person name="Salamov A."/>
            <person name="Andreopoulos B."/>
            <person name="Baker S."/>
            <person name="Barry K."/>
            <person name="Bills G."/>
            <person name="Bluhm B."/>
            <person name="Cannon C."/>
            <person name="Castanera R."/>
            <person name="Culley D."/>
            <person name="Daum C."/>
            <person name="Ezra D."/>
            <person name="Gonzalez J."/>
            <person name="Henrissat B."/>
            <person name="Kuo A."/>
            <person name="Liang C."/>
            <person name="Lipzen A."/>
            <person name="Lutzoni F."/>
            <person name="Magnuson J."/>
            <person name="Mondo S."/>
            <person name="Nolan M."/>
            <person name="Ohm R."/>
            <person name="Pangilinan J."/>
            <person name="Park H.-J."/>
            <person name="Ramirez L."/>
            <person name="Alfaro M."/>
            <person name="Sun H."/>
            <person name="Tritt A."/>
            <person name="Yoshinaga Y."/>
            <person name="Zwiers L.-H."/>
            <person name="Turgeon B."/>
            <person name="Goodwin S."/>
            <person name="Spatafora J."/>
            <person name="Crous P."/>
            <person name="Grigoriev I."/>
        </authorList>
    </citation>
    <scope>NUCLEOTIDE SEQUENCE [LARGE SCALE GENOMIC DNA]</scope>
    <source>
        <strain evidence="9">CBS 304.66</strain>
    </source>
</reference>
<feature type="domain" description="Protein kinase" evidence="7">
    <location>
        <begin position="1"/>
        <end position="170"/>
    </location>
</feature>
<dbReference type="AlphaFoldDB" id="A0A9P4K314"/>
<evidence type="ECO:0000256" key="6">
    <source>
        <dbReference type="SAM" id="MobiDB-lite"/>
    </source>
</evidence>
<dbReference type="GO" id="GO:0005524">
    <property type="term" value="F:ATP binding"/>
    <property type="evidence" value="ECO:0007669"/>
    <property type="project" value="UniProtKB-KW"/>
</dbReference>
<evidence type="ECO:0000313" key="8">
    <source>
        <dbReference type="EMBL" id="KAF2261218.1"/>
    </source>
</evidence>
<dbReference type="InterPro" id="IPR000719">
    <property type="entry name" value="Prot_kinase_dom"/>
</dbReference>
<evidence type="ECO:0000256" key="4">
    <source>
        <dbReference type="ARBA" id="ARBA00022777"/>
    </source>
</evidence>
<keyword evidence="5" id="KW-0067">ATP-binding</keyword>
<dbReference type="InterPro" id="IPR011009">
    <property type="entry name" value="Kinase-like_dom_sf"/>
</dbReference>
<dbReference type="EMBL" id="ML986662">
    <property type="protein sequence ID" value="KAF2261218.1"/>
    <property type="molecule type" value="Genomic_DNA"/>
</dbReference>
<dbReference type="PANTHER" id="PTHR43671">
    <property type="entry name" value="SERINE/THREONINE-PROTEIN KINASE NEK"/>
    <property type="match status" value="1"/>
</dbReference>
<evidence type="ECO:0000256" key="3">
    <source>
        <dbReference type="ARBA" id="ARBA00022741"/>
    </source>
</evidence>
<keyword evidence="3" id="KW-0547">Nucleotide-binding</keyword>
<organism evidence="8 9">
    <name type="scientific">Lojkania enalia</name>
    <dbReference type="NCBI Taxonomy" id="147567"/>
    <lineage>
        <taxon>Eukaryota</taxon>
        <taxon>Fungi</taxon>
        <taxon>Dikarya</taxon>
        <taxon>Ascomycota</taxon>
        <taxon>Pezizomycotina</taxon>
        <taxon>Dothideomycetes</taxon>
        <taxon>Pleosporomycetidae</taxon>
        <taxon>Pleosporales</taxon>
        <taxon>Pleosporales incertae sedis</taxon>
        <taxon>Lojkania</taxon>
    </lineage>
</organism>
<sequence>MGREYNSETPALGWDPLHHRDIKPSDIFLDKPIAQYRGYPNPVLADFDAAEPFEPEDKTEGGTELFRAPETNSPKAYGEPDTRSDIWSLGMVTWELINANRRQKTFKQLRVAAIKRLEPKFEFEDPFESYDRVGASYTSHLLGLIKGCLKIDPDERPTIPELRAQTERELKRIQNICGSIKGEQVEERQNVRGIGLDRFPLRWKYQGMKRKREGADDDMGEEAGKMDRERALKRW</sequence>
<evidence type="ECO:0000313" key="9">
    <source>
        <dbReference type="Proteomes" id="UP000800093"/>
    </source>
</evidence>
<dbReference type="GO" id="GO:0004674">
    <property type="term" value="F:protein serine/threonine kinase activity"/>
    <property type="evidence" value="ECO:0007669"/>
    <property type="project" value="UniProtKB-EC"/>
</dbReference>
<evidence type="ECO:0000256" key="2">
    <source>
        <dbReference type="ARBA" id="ARBA00022679"/>
    </source>
</evidence>
<dbReference type="InterPro" id="IPR050660">
    <property type="entry name" value="NEK_Ser/Thr_kinase"/>
</dbReference>
<evidence type="ECO:0000256" key="1">
    <source>
        <dbReference type="ARBA" id="ARBA00012513"/>
    </source>
</evidence>
<evidence type="ECO:0000256" key="5">
    <source>
        <dbReference type="ARBA" id="ARBA00022840"/>
    </source>
</evidence>
<name>A0A9P4K314_9PLEO</name>
<keyword evidence="4" id="KW-0418">Kinase</keyword>
<feature type="region of interest" description="Disordered" evidence="6">
    <location>
        <begin position="47"/>
        <end position="80"/>
    </location>
</feature>
<gene>
    <name evidence="8" type="ORF">CC78DRAFT_583943</name>
</gene>
<dbReference type="EC" id="2.7.11.1" evidence="1"/>
<feature type="region of interest" description="Disordered" evidence="6">
    <location>
        <begin position="210"/>
        <end position="235"/>
    </location>
</feature>
<keyword evidence="2" id="KW-0808">Transferase</keyword>
<comment type="caution">
    <text evidence="8">The sequence shown here is derived from an EMBL/GenBank/DDBJ whole genome shotgun (WGS) entry which is preliminary data.</text>
</comment>
<proteinExistence type="predicted"/>
<dbReference type="Gene3D" id="1.10.510.10">
    <property type="entry name" value="Transferase(Phosphotransferase) domain 1"/>
    <property type="match status" value="1"/>
</dbReference>
<dbReference type="Pfam" id="PF00069">
    <property type="entry name" value="Pkinase"/>
    <property type="match status" value="1"/>
</dbReference>
<feature type="compositionally biased region" description="Basic and acidic residues" evidence="6">
    <location>
        <begin position="222"/>
        <end position="235"/>
    </location>
</feature>
<keyword evidence="9" id="KW-1185">Reference proteome</keyword>
<accession>A0A9P4K314</accession>
<dbReference type="SUPFAM" id="SSF56112">
    <property type="entry name" value="Protein kinase-like (PK-like)"/>
    <property type="match status" value="1"/>
</dbReference>
<dbReference type="OrthoDB" id="310217at2759"/>
<dbReference type="PANTHER" id="PTHR43671:SF13">
    <property type="entry name" value="SERINE_THREONINE-PROTEIN KINASE NEK2"/>
    <property type="match status" value="1"/>
</dbReference>
<dbReference type="Proteomes" id="UP000800093">
    <property type="component" value="Unassembled WGS sequence"/>
</dbReference>
<evidence type="ECO:0000259" key="7">
    <source>
        <dbReference type="PROSITE" id="PS50011"/>
    </source>
</evidence>
<dbReference type="PROSITE" id="PS50011">
    <property type="entry name" value="PROTEIN_KINASE_DOM"/>
    <property type="match status" value="1"/>
</dbReference>
<protein>
    <recommendedName>
        <fullName evidence="1">non-specific serine/threonine protein kinase</fullName>
        <ecNumber evidence="1">2.7.11.1</ecNumber>
    </recommendedName>
</protein>